<evidence type="ECO:0000313" key="2">
    <source>
        <dbReference type="Proteomes" id="UP000009080"/>
    </source>
</evidence>
<proteinExistence type="predicted"/>
<gene>
    <name evidence="1" type="ordered locus">TERTU_0032</name>
</gene>
<sequence length="39" mass="4456">MKGNDNVALSNRYLFYLFYDYGGVIIKDITMGLNDNSGY</sequence>
<accession>C5BKP5</accession>
<dbReference type="Proteomes" id="UP000009080">
    <property type="component" value="Chromosome"/>
</dbReference>
<keyword evidence="2" id="KW-1185">Reference proteome</keyword>
<dbReference type="EMBL" id="CP001614">
    <property type="protein sequence ID" value="ACR12569.1"/>
    <property type="molecule type" value="Genomic_DNA"/>
</dbReference>
<dbReference type="HOGENOM" id="CLU_3318331_0_0_6"/>
<dbReference type="STRING" id="377629.TERTU_0032"/>
<reference evidence="1 2" key="1">
    <citation type="journal article" date="2009" name="PLoS ONE">
        <title>The complete genome of Teredinibacter turnerae T7901: an intracellular endosymbiont of marine wood-boring bivalves (shipworms).</title>
        <authorList>
            <person name="Yang J.C."/>
            <person name="Madupu R."/>
            <person name="Durkin A.S."/>
            <person name="Ekborg N.A."/>
            <person name="Pedamallu C.S."/>
            <person name="Hostetler J.B."/>
            <person name="Radune D."/>
            <person name="Toms B.S."/>
            <person name="Henrissat B."/>
            <person name="Coutinho P.M."/>
            <person name="Schwarz S."/>
            <person name="Field L."/>
            <person name="Trindade-Silva A.E."/>
            <person name="Soares C.A.G."/>
            <person name="Elshahawi S."/>
            <person name="Hanora A."/>
            <person name="Schmidt E.W."/>
            <person name="Haygood M.G."/>
            <person name="Posfai J."/>
            <person name="Benner J."/>
            <person name="Madinger C."/>
            <person name="Nove J."/>
            <person name="Anton B."/>
            <person name="Chaudhary K."/>
            <person name="Foster J."/>
            <person name="Holman A."/>
            <person name="Kumar S."/>
            <person name="Lessard P.A."/>
            <person name="Luyten Y.A."/>
            <person name="Slatko B."/>
            <person name="Wood N."/>
            <person name="Wu B."/>
            <person name="Teplitski M."/>
            <person name="Mougous J.D."/>
            <person name="Ward N."/>
            <person name="Eisen J.A."/>
            <person name="Badger J.H."/>
            <person name="Distel D.L."/>
        </authorList>
    </citation>
    <scope>NUCLEOTIDE SEQUENCE [LARGE SCALE GENOMIC DNA]</scope>
    <source>
        <strain evidence="2">ATCC 39867 / T7901</strain>
    </source>
</reference>
<dbReference type="AlphaFoldDB" id="C5BKP5"/>
<name>C5BKP5_TERTT</name>
<organism evidence="1 2">
    <name type="scientific">Teredinibacter turnerae (strain ATCC 39867 / T7901)</name>
    <dbReference type="NCBI Taxonomy" id="377629"/>
    <lineage>
        <taxon>Bacteria</taxon>
        <taxon>Pseudomonadati</taxon>
        <taxon>Pseudomonadota</taxon>
        <taxon>Gammaproteobacteria</taxon>
        <taxon>Cellvibrionales</taxon>
        <taxon>Cellvibrionaceae</taxon>
        <taxon>Teredinibacter</taxon>
    </lineage>
</organism>
<protein>
    <submittedName>
        <fullName evidence="1">Uncharacterized protein</fullName>
    </submittedName>
</protein>
<dbReference type="KEGG" id="ttu:TERTU_0032"/>
<evidence type="ECO:0000313" key="1">
    <source>
        <dbReference type="EMBL" id="ACR12569.1"/>
    </source>
</evidence>